<dbReference type="STRING" id="1343739.PAP_09205"/>
<dbReference type="EMBL" id="CP006019">
    <property type="protein sequence ID" value="AIF70219.1"/>
    <property type="molecule type" value="Genomic_DNA"/>
</dbReference>
<dbReference type="InterPro" id="IPR002849">
    <property type="entry name" value="DUF131"/>
</dbReference>
<keyword evidence="1" id="KW-0812">Transmembrane</keyword>
<dbReference type="eggNOG" id="arCOG02717">
    <property type="taxonomic scope" value="Archaea"/>
</dbReference>
<feature type="transmembrane region" description="Helical" evidence="1">
    <location>
        <begin position="6"/>
        <end position="24"/>
    </location>
</feature>
<dbReference type="RefSeq" id="WP_048165691.1">
    <property type="nucleotide sequence ID" value="NZ_CP006019.1"/>
</dbReference>
<keyword evidence="3" id="KW-1185">Reference proteome</keyword>
<dbReference type="AlphaFoldDB" id="A0A075LV70"/>
<dbReference type="GeneID" id="24842938"/>
<feature type="transmembrane region" description="Helical" evidence="1">
    <location>
        <begin position="59"/>
        <end position="80"/>
    </location>
</feature>
<accession>A0A075LV70</accession>
<dbReference type="KEGG" id="ppac:PAP_09205"/>
<dbReference type="OrthoDB" id="102436at2157"/>
<dbReference type="HOGENOM" id="CLU_149108_3_0_2"/>
<evidence type="ECO:0008006" key="4">
    <source>
        <dbReference type="Google" id="ProtNLM"/>
    </source>
</evidence>
<proteinExistence type="predicted"/>
<keyword evidence="1" id="KW-0472">Membrane</keyword>
<dbReference type="Proteomes" id="UP000027981">
    <property type="component" value="Chromosome"/>
</dbReference>
<name>A0A075LV70_9EURY</name>
<dbReference type="NCBIfam" id="TIGR00304">
    <property type="entry name" value="TIGR00304 family membrane protein"/>
    <property type="match status" value="1"/>
</dbReference>
<keyword evidence="1" id="KW-1133">Transmembrane helix</keyword>
<reference evidence="3" key="1">
    <citation type="submission" date="2013-06" db="EMBL/GenBank/DDBJ databases">
        <title>Complete Genome Sequence of Hyperthermophilic Palaeococcus pacificus DY20341T, Isolated from a Deep-Sea Hydrothermal Sediments.</title>
        <authorList>
            <person name="Zeng X."/>
            <person name="Shao Z."/>
        </authorList>
    </citation>
    <scope>NUCLEOTIDE SEQUENCE [LARGE SCALE GENOMIC DNA]</scope>
    <source>
        <strain evidence="3">DY20341</strain>
    </source>
</reference>
<gene>
    <name evidence="2" type="ORF">PAP_09205</name>
</gene>
<protein>
    <recommendedName>
        <fullName evidence="4">TIGR00304 family protein</fullName>
    </recommendedName>
</protein>
<evidence type="ECO:0000256" key="1">
    <source>
        <dbReference type="SAM" id="Phobius"/>
    </source>
</evidence>
<evidence type="ECO:0000313" key="3">
    <source>
        <dbReference type="Proteomes" id="UP000027981"/>
    </source>
</evidence>
<organism evidence="2 3">
    <name type="scientific">Palaeococcus pacificus DY20341</name>
    <dbReference type="NCBI Taxonomy" id="1343739"/>
    <lineage>
        <taxon>Archaea</taxon>
        <taxon>Methanobacteriati</taxon>
        <taxon>Methanobacteriota</taxon>
        <taxon>Thermococci</taxon>
        <taxon>Thermococcales</taxon>
        <taxon>Thermococcaceae</taxon>
        <taxon>Palaeococcus</taxon>
    </lineage>
</organism>
<evidence type="ECO:0000313" key="2">
    <source>
        <dbReference type="EMBL" id="AIF70219.1"/>
    </source>
</evidence>
<sequence>MRGELLVIAGIVLIFTGFLMVFIGTMMSALSGESNVDVETGGVIMIGPIPIVFGTQKGATIAMLLAIVLMILWIAVALLGRRV</sequence>
<dbReference type="Pfam" id="PF01998">
    <property type="entry name" value="DUF131"/>
    <property type="match status" value="1"/>
</dbReference>
<reference evidence="2 3" key="2">
    <citation type="journal article" date="2015" name="Genome Announc.">
        <title>Complete Genome Sequence of Hyperthermophilic Piezophilic Archaeon Palaeococcus pacificus DY20341T, Isolated from Deep-Sea Hydrothermal Sediments.</title>
        <authorList>
            <person name="Zeng X."/>
            <person name="Jebbar M."/>
            <person name="Shao Z."/>
        </authorList>
    </citation>
    <scope>NUCLEOTIDE SEQUENCE [LARGE SCALE GENOMIC DNA]</scope>
    <source>
        <strain evidence="2 3">DY20341</strain>
    </source>
</reference>